<accession>A0ACC1M3Z2</accession>
<evidence type="ECO:0000313" key="1">
    <source>
        <dbReference type="EMBL" id="KAJ2894176.1"/>
    </source>
</evidence>
<comment type="caution">
    <text evidence="1">The sequence shown here is derived from an EMBL/GenBank/DDBJ whole genome shotgun (WGS) entry which is preliminary data.</text>
</comment>
<protein>
    <submittedName>
        <fullName evidence="1">Uncharacterized protein</fullName>
    </submittedName>
</protein>
<feature type="non-terminal residue" evidence="1">
    <location>
        <position position="167"/>
    </location>
</feature>
<reference evidence="1" key="1">
    <citation type="submission" date="2022-07" db="EMBL/GenBank/DDBJ databases">
        <title>Phylogenomic reconstructions and comparative analyses of Kickxellomycotina fungi.</title>
        <authorList>
            <person name="Reynolds N.K."/>
            <person name="Stajich J.E."/>
            <person name="Barry K."/>
            <person name="Grigoriev I.V."/>
            <person name="Crous P."/>
            <person name="Smith M.E."/>
        </authorList>
    </citation>
    <scope>NUCLEOTIDE SEQUENCE</scope>
    <source>
        <strain evidence="1">CBS 190363</strain>
    </source>
</reference>
<name>A0ACC1M3Z2_9FUNG</name>
<dbReference type="EMBL" id="JANBVB010000443">
    <property type="protein sequence ID" value="KAJ2894176.1"/>
    <property type="molecule type" value="Genomic_DNA"/>
</dbReference>
<keyword evidence="2" id="KW-1185">Reference proteome</keyword>
<organism evidence="1 2">
    <name type="scientific">Coemansia aciculifera</name>
    <dbReference type="NCBI Taxonomy" id="417176"/>
    <lineage>
        <taxon>Eukaryota</taxon>
        <taxon>Fungi</taxon>
        <taxon>Fungi incertae sedis</taxon>
        <taxon>Zoopagomycota</taxon>
        <taxon>Kickxellomycotina</taxon>
        <taxon>Kickxellomycetes</taxon>
        <taxon>Kickxellales</taxon>
        <taxon>Kickxellaceae</taxon>
        <taxon>Coemansia</taxon>
    </lineage>
</organism>
<gene>
    <name evidence="1" type="ORF">IWW38_002649</name>
</gene>
<sequence>MWYFRKHTILSIPGLVVVLLTLAYGIAFFTYIGLSARRGRLIKGNEFTGMWITLVGALLGAQALFVLSAYRATSRYLYWTVLWMVYGALMFLFSLLVTGGYGSIGDSSAAVWGIFWIIPASTIFFYAAKARRGYAVDRMMGIPEYRPRLAESRGIVLFYLAMDSAFP</sequence>
<proteinExistence type="predicted"/>
<evidence type="ECO:0000313" key="2">
    <source>
        <dbReference type="Proteomes" id="UP001139981"/>
    </source>
</evidence>
<dbReference type="Proteomes" id="UP001139981">
    <property type="component" value="Unassembled WGS sequence"/>
</dbReference>